<organism evidence="2 3">
    <name type="scientific">Phytophthora cactorum</name>
    <dbReference type="NCBI Taxonomy" id="29920"/>
    <lineage>
        <taxon>Eukaryota</taxon>
        <taxon>Sar</taxon>
        <taxon>Stramenopiles</taxon>
        <taxon>Oomycota</taxon>
        <taxon>Peronosporomycetes</taxon>
        <taxon>Peronosporales</taxon>
        <taxon>Peronosporaceae</taxon>
        <taxon>Phytophthora</taxon>
    </lineage>
</organism>
<sequence>MKTHPTFYVSLLKRYHNPQGPAASQTPLASHEEEDTTPRNENQPQTSSNVQRLKAKSHAALVDREAS</sequence>
<dbReference type="OrthoDB" id="10400074at2759"/>
<accession>A0A329R8X9</accession>
<dbReference type="AlphaFoldDB" id="A0A329R8X9"/>
<feature type="region of interest" description="Disordered" evidence="1">
    <location>
        <begin position="15"/>
        <end position="67"/>
    </location>
</feature>
<feature type="non-terminal residue" evidence="2">
    <location>
        <position position="67"/>
    </location>
</feature>
<keyword evidence="3" id="KW-1185">Reference proteome</keyword>
<feature type="compositionally biased region" description="Polar residues" evidence="1">
    <location>
        <begin position="39"/>
        <end position="51"/>
    </location>
</feature>
<dbReference type="EMBL" id="MJFZ01003969">
    <property type="protein sequence ID" value="RAW19872.1"/>
    <property type="molecule type" value="Genomic_DNA"/>
</dbReference>
<proteinExistence type="predicted"/>
<name>A0A329R8X9_9STRA</name>
<reference evidence="2 3" key="1">
    <citation type="submission" date="2018-01" db="EMBL/GenBank/DDBJ databases">
        <title>Draft genome of the strawberry crown rot pathogen Phytophthora cactorum.</title>
        <authorList>
            <person name="Armitage A.D."/>
            <person name="Lysoe E."/>
            <person name="Nellist C.F."/>
            <person name="Harrison R.J."/>
            <person name="Brurberg M.B."/>
        </authorList>
    </citation>
    <scope>NUCLEOTIDE SEQUENCE [LARGE SCALE GENOMIC DNA]</scope>
    <source>
        <strain evidence="2 3">10300</strain>
    </source>
</reference>
<comment type="caution">
    <text evidence="2">The sequence shown here is derived from an EMBL/GenBank/DDBJ whole genome shotgun (WGS) entry which is preliminary data.</text>
</comment>
<evidence type="ECO:0000313" key="2">
    <source>
        <dbReference type="EMBL" id="RAW19872.1"/>
    </source>
</evidence>
<dbReference type="VEuPathDB" id="FungiDB:PC110_g23686"/>
<evidence type="ECO:0000256" key="1">
    <source>
        <dbReference type="SAM" id="MobiDB-lite"/>
    </source>
</evidence>
<evidence type="ECO:0008006" key="4">
    <source>
        <dbReference type="Google" id="ProtNLM"/>
    </source>
</evidence>
<gene>
    <name evidence="2" type="ORF">PC110_g23686</name>
</gene>
<evidence type="ECO:0000313" key="3">
    <source>
        <dbReference type="Proteomes" id="UP000251314"/>
    </source>
</evidence>
<protein>
    <recommendedName>
        <fullName evidence="4">Pol protein</fullName>
    </recommendedName>
</protein>
<dbReference type="Proteomes" id="UP000251314">
    <property type="component" value="Unassembled WGS sequence"/>
</dbReference>